<dbReference type="Gene3D" id="1.25.40.20">
    <property type="entry name" value="Ankyrin repeat-containing domain"/>
    <property type="match status" value="1"/>
</dbReference>
<evidence type="ECO:0000256" key="1">
    <source>
        <dbReference type="ARBA" id="ARBA00004651"/>
    </source>
</evidence>
<dbReference type="Proteomes" id="UP001303046">
    <property type="component" value="Unassembled WGS sequence"/>
</dbReference>
<evidence type="ECO:0000313" key="14">
    <source>
        <dbReference type="Proteomes" id="UP001303046"/>
    </source>
</evidence>
<gene>
    <name evidence="13" type="primary">Necator_chrIV.g14203</name>
    <name evidence="13" type="ORF">RB195_000909</name>
</gene>
<keyword evidence="5" id="KW-0107">Calcium channel</keyword>
<feature type="transmembrane region" description="Helical" evidence="12">
    <location>
        <begin position="684"/>
        <end position="703"/>
    </location>
</feature>
<name>A0ABR1DC00_NECAM</name>
<feature type="transmembrane region" description="Helical" evidence="12">
    <location>
        <begin position="380"/>
        <end position="398"/>
    </location>
</feature>
<keyword evidence="9" id="KW-0407">Ion channel</keyword>
<comment type="caution">
    <text evidence="13">The sequence shown here is derived from an EMBL/GenBank/DDBJ whole genome shotgun (WGS) entry which is preliminary data.</text>
</comment>
<comment type="subcellular location">
    <subcellularLocation>
        <location evidence="1">Cell membrane</location>
        <topology evidence="1">Multi-pass membrane protein</topology>
    </subcellularLocation>
</comment>
<keyword evidence="2" id="KW-0813">Transport</keyword>
<keyword evidence="10" id="KW-0040">ANK repeat</keyword>
<accession>A0ABR1DC00</accession>
<dbReference type="SUPFAM" id="SSF48403">
    <property type="entry name" value="Ankyrin repeat"/>
    <property type="match status" value="1"/>
</dbReference>
<reference evidence="13 14" key="1">
    <citation type="submission" date="2023-08" db="EMBL/GenBank/DDBJ databases">
        <title>A Necator americanus chromosomal reference genome.</title>
        <authorList>
            <person name="Ilik V."/>
            <person name="Petrzelkova K.J."/>
            <person name="Pardy F."/>
            <person name="Fuh T."/>
            <person name="Niatou-Singa F.S."/>
            <person name="Gouil Q."/>
            <person name="Baker L."/>
            <person name="Ritchie M.E."/>
            <person name="Jex A.R."/>
            <person name="Gazzola D."/>
            <person name="Li H."/>
            <person name="Toshio Fujiwara R."/>
            <person name="Zhan B."/>
            <person name="Aroian R.V."/>
            <person name="Pafco B."/>
            <person name="Schwarz E.M."/>
        </authorList>
    </citation>
    <scope>NUCLEOTIDE SEQUENCE [LARGE SCALE GENOMIC DNA]</scope>
    <source>
        <strain evidence="13 14">Aroian</strain>
        <tissue evidence="13">Whole animal</tissue>
    </source>
</reference>
<evidence type="ECO:0000256" key="9">
    <source>
        <dbReference type="ARBA" id="ARBA00023303"/>
    </source>
</evidence>
<feature type="transmembrane region" description="Helical" evidence="12">
    <location>
        <begin position="458"/>
        <end position="482"/>
    </location>
</feature>
<feature type="transmembrane region" description="Helical" evidence="12">
    <location>
        <begin position="488"/>
        <end position="505"/>
    </location>
</feature>
<evidence type="ECO:0000256" key="4">
    <source>
        <dbReference type="ARBA" id="ARBA00022568"/>
    </source>
</evidence>
<feature type="transmembrane region" description="Helical" evidence="12">
    <location>
        <begin position="526"/>
        <end position="547"/>
    </location>
</feature>
<keyword evidence="4" id="KW-0109">Calcium transport</keyword>
<dbReference type="PROSITE" id="PS50297">
    <property type="entry name" value="ANK_REP_REGION"/>
    <property type="match status" value="2"/>
</dbReference>
<keyword evidence="12" id="KW-0812">Transmembrane</keyword>
<dbReference type="NCBIfam" id="TIGR00870">
    <property type="entry name" value="trp"/>
    <property type="match status" value="1"/>
</dbReference>
<keyword evidence="12" id="KW-0472">Membrane</keyword>
<evidence type="ECO:0000256" key="5">
    <source>
        <dbReference type="ARBA" id="ARBA00022673"/>
    </source>
</evidence>
<dbReference type="PANTHER" id="PTHR10582">
    <property type="entry name" value="TRANSIENT RECEPTOR POTENTIAL ION CHANNEL PROTEIN"/>
    <property type="match status" value="1"/>
</dbReference>
<evidence type="ECO:0000256" key="3">
    <source>
        <dbReference type="ARBA" id="ARBA00022475"/>
    </source>
</evidence>
<feature type="transmembrane region" description="Helical" evidence="12">
    <location>
        <begin position="418"/>
        <end position="437"/>
    </location>
</feature>
<dbReference type="SMART" id="SM00248">
    <property type="entry name" value="ANK"/>
    <property type="match status" value="5"/>
</dbReference>
<evidence type="ECO:0000256" key="2">
    <source>
        <dbReference type="ARBA" id="ARBA00022448"/>
    </source>
</evidence>
<proteinExistence type="predicted"/>
<keyword evidence="14" id="KW-1185">Reference proteome</keyword>
<dbReference type="PANTHER" id="PTHR10582:SF2">
    <property type="entry name" value="INACTIVE"/>
    <property type="match status" value="1"/>
</dbReference>
<feature type="repeat" description="ANK" evidence="10">
    <location>
        <begin position="160"/>
        <end position="192"/>
    </location>
</feature>
<evidence type="ECO:0000256" key="11">
    <source>
        <dbReference type="SAM" id="MobiDB-lite"/>
    </source>
</evidence>
<feature type="region of interest" description="Disordered" evidence="11">
    <location>
        <begin position="917"/>
        <end position="963"/>
    </location>
</feature>
<keyword evidence="8" id="KW-0406">Ion transport</keyword>
<keyword evidence="6" id="KW-0677">Repeat</keyword>
<feature type="repeat" description="ANK" evidence="10">
    <location>
        <begin position="216"/>
        <end position="248"/>
    </location>
</feature>
<keyword evidence="7" id="KW-0106">Calcium</keyword>
<dbReference type="InterPro" id="IPR036770">
    <property type="entry name" value="Ankyrin_rpt-contain_sf"/>
</dbReference>
<protein>
    <recommendedName>
        <fullName evidence="15">Ankyrin repeat protein</fullName>
    </recommendedName>
</protein>
<organism evidence="13 14">
    <name type="scientific">Necator americanus</name>
    <name type="common">Human hookworm</name>
    <dbReference type="NCBI Taxonomy" id="51031"/>
    <lineage>
        <taxon>Eukaryota</taxon>
        <taxon>Metazoa</taxon>
        <taxon>Ecdysozoa</taxon>
        <taxon>Nematoda</taxon>
        <taxon>Chromadorea</taxon>
        <taxon>Rhabditida</taxon>
        <taxon>Rhabditina</taxon>
        <taxon>Rhabditomorpha</taxon>
        <taxon>Strongyloidea</taxon>
        <taxon>Ancylostomatidae</taxon>
        <taxon>Bunostominae</taxon>
        <taxon>Necator</taxon>
    </lineage>
</organism>
<evidence type="ECO:0000256" key="12">
    <source>
        <dbReference type="SAM" id="Phobius"/>
    </source>
</evidence>
<evidence type="ECO:0000313" key="13">
    <source>
        <dbReference type="EMBL" id="KAK6747984.1"/>
    </source>
</evidence>
<evidence type="ECO:0000256" key="7">
    <source>
        <dbReference type="ARBA" id="ARBA00022837"/>
    </source>
</evidence>
<evidence type="ECO:0008006" key="15">
    <source>
        <dbReference type="Google" id="ProtNLM"/>
    </source>
</evidence>
<dbReference type="InterPro" id="IPR002110">
    <property type="entry name" value="Ankyrin_rpt"/>
</dbReference>
<evidence type="ECO:0000256" key="6">
    <source>
        <dbReference type="ARBA" id="ARBA00022737"/>
    </source>
</evidence>
<keyword evidence="3" id="KW-1003">Cell membrane</keyword>
<evidence type="ECO:0000256" key="8">
    <source>
        <dbReference type="ARBA" id="ARBA00023065"/>
    </source>
</evidence>
<dbReference type="PROSITE" id="PS50088">
    <property type="entry name" value="ANK_REPEAT"/>
    <property type="match status" value="2"/>
</dbReference>
<dbReference type="Pfam" id="PF12796">
    <property type="entry name" value="Ank_2"/>
    <property type="match status" value="2"/>
</dbReference>
<evidence type="ECO:0000256" key="10">
    <source>
        <dbReference type="PROSITE-ProRule" id="PRU00023"/>
    </source>
</evidence>
<sequence length="1007" mass="115504">MYLPVTFQLAFDPDEKWSNLYREREKNHLYKWVGVRKGGELITIYERDGEDGVLKFADEKMTSMLYGDGRDPHHIKIQDYIKWKKAVNVQLGLSDDVEMQENKFKEHDALWKLNKRGVEGENIIHLLLNREQQVCYEIARILLKRYPGMANDIYMGDEMFGQSALHLAIVHDDYETVQLLLQNKADVNARACGNFFLPEDFKATNKVTDYQGYAYYGEYPLAFAACFGNKDIYDLLIQYGANPNLQDSFGNTILHMCVINYSSSMYSYAVRHWAKPADPHVVNHAGLTPLTLATKLGRKHIFEEMLELMKVEFWRFSDMTCSAYPLNTLDTIQPDGSTNYDSALMTVINGSTAEHLDMIGSEVIQRLLADKWKAFAMRKLIERLALLVVQLVTLSIVVYVRPTEISRLYMDEPQWDDWIRTVCEVLTILNCVFFVFFQQFGEIRTQGIAGYFRNLKTVPAKSVFCLANICLLLCIPFRILRLHELEEALFVFALPGSWIFLLFFARSAKLTGPFVQMIYSMIAGDMMRFAIISAIFLVSFSQVFFFVGKDMDAKQQLNSTNPHFCAVEGYDIYTYDNFPETFITLFRASMGGYDKFNRRTQYLAGLRSSDLRAVSSLPNPVEYISKAKHRWAAHVMRRIDESLKELKTKRRTKRTLEWIPRGHEQDRYEEFACANYEVLTKTLFVLYMFVMPIMMINILIAMMGNTYTTVIAQAEKAWRQQYAQIVMVLERSVGRDKLAASQLEYSIKLNDTNDAALEVRGLMVIKQTKKTRAKQRKQAIHHWKTIGRKVIHTIAKVGKEHAILLLHGHDRLDPIIEDDKATTWNRTPTRLLSRSRPRSIASQGGEQLKIDDHVSHMHLSAPSSIQETVNWHPVEANADPDEGIHEETVVVPTHRFAQSATSMSDAQRNMRVRGVEMVPSGDIPNMPNLPTRTPPQRAETETETGGEDHYSAMPGSASFKKGTSLTTTCHTRDLRRYAQILGAVPEHDELQLLQDSAEKLLVDLIFS</sequence>
<dbReference type="EMBL" id="JAVFWL010000004">
    <property type="protein sequence ID" value="KAK6747984.1"/>
    <property type="molecule type" value="Genomic_DNA"/>
</dbReference>
<keyword evidence="12" id="KW-1133">Transmembrane helix</keyword>
<dbReference type="InterPro" id="IPR024862">
    <property type="entry name" value="TRPV"/>
</dbReference>